<dbReference type="PANTHER" id="PTHR21325">
    <property type="entry name" value="PHOSPHOLIPASE B, PLB1"/>
    <property type="match status" value="1"/>
</dbReference>
<dbReference type="STRING" id="6248.A0A0K0DVY2"/>
<reference evidence="4" key="1">
    <citation type="submission" date="2015-08" db="UniProtKB">
        <authorList>
            <consortium name="WormBaseParasite"/>
        </authorList>
    </citation>
    <scope>IDENTIFICATION</scope>
</reference>
<keyword evidence="1" id="KW-0812">Transmembrane</keyword>
<keyword evidence="3" id="KW-1185">Reference proteome</keyword>
<feature type="signal peptide" evidence="2">
    <location>
        <begin position="1"/>
        <end position="17"/>
    </location>
</feature>
<evidence type="ECO:0000313" key="4">
    <source>
        <dbReference type="WBParaSite" id="SSTP_0000139900.1"/>
    </source>
</evidence>
<dbReference type="AlphaFoldDB" id="A0A0K0DVY2"/>
<keyword evidence="1" id="KW-0472">Membrane</keyword>
<dbReference type="GO" id="GO:0004620">
    <property type="term" value="F:phospholipase activity"/>
    <property type="evidence" value="ECO:0007669"/>
    <property type="project" value="InterPro"/>
</dbReference>
<protein>
    <submittedName>
        <fullName evidence="4">PRESAN domain-containing protein</fullName>
    </submittedName>
</protein>
<accession>A0A0K0DVY2</accession>
<sequence>MLRNIILFLFILPIVSSLNDDDVNQSTPLINENFINIYKYHYQLAMEGNVLDERMISHFNKCKYVNIDENVQYYGDASYLSPNQIDIYSEIGSLSNYIPQKLTESFFDIPLDNLNEFLQTTEYSKYPTFKDFIEGFKKNTHYDEEFHKVIINHIELGNTNLLKWTKTVVERIKEIPNYYDKWKFILITPTVQDIIPKYNKIYKFNNNTTKTKILHNNLVPTLYETLSYIKRTLPIKTFIVILKNEDMGIWRMYKDFYKYCQFATKDWFLNEDMTKNCSNCDNNYNKWTWQVFQRNITKYFNTKYFNVNIINLLDNFVPLIIKTNQTKGEWADLSFISIDCKHLSDIGISIFHTAIWNWLISPRQTKYESRSFFKPTVQVLRCPLPSCPFMVTDNNFNFCKYNGLPNSSKFKSILFHDYFGEEAMILILIISAIILYTLIWRFISNLMKKEKEYRNNLKNKWNQLSLTERGTLLNL</sequence>
<dbReference type="InterPro" id="IPR038885">
    <property type="entry name" value="PLB1"/>
</dbReference>
<keyword evidence="1" id="KW-1133">Transmembrane helix</keyword>
<evidence type="ECO:0000313" key="3">
    <source>
        <dbReference type="Proteomes" id="UP000035681"/>
    </source>
</evidence>
<dbReference type="PANTHER" id="PTHR21325:SF28">
    <property type="entry name" value="SGNH DOMAIN-CONTAINING PROTEIN"/>
    <property type="match status" value="1"/>
</dbReference>
<dbReference type="Proteomes" id="UP000035681">
    <property type="component" value="Unplaced"/>
</dbReference>
<dbReference type="GO" id="GO:0006644">
    <property type="term" value="P:phospholipid metabolic process"/>
    <property type="evidence" value="ECO:0007669"/>
    <property type="project" value="TreeGrafter"/>
</dbReference>
<dbReference type="WBParaSite" id="TCONS_00010736.p1">
    <property type="protein sequence ID" value="TCONS_00010736.p1"/>
    <property type="gene ID" value="XLOC_004282"/>
</dbReference>
<feature type="chain" id="PRO_5005327261" evidence="2">
    <location>
        <begin position="18"/>
        <end position="475"/>
    </location>
</feature>
<feature type="transmembrane region" description="Helical" evidence="1">
    <location>
        <begin position="423"/>
        <end position="443"/>
    </location>
</feature>
<organism evidence="4">
    <name type="scientific">Strongyloides stercoralis</name>
    <name type="common">Threadworm</name>
    <dbReference type="NCBI Taxonomy" id="6248"/>
    <lineage>
        <taxon>Eukaryota</taxon>
        <taxon>Metazoa</taxon>
        <taxon>Ecdysozoa</taxon>
        <taxon>Nematoda</taxon>
        <taxon>Chromadorea</taxon>
        <taxon>Rhabditida</taxon>
        <taxon>Tylenchina</taxon>
        <taxon>Panagrolaimomorpha</taxon>
        <taxon>Strongyloidoidea</taxon>
        <taxon>Strongyloididae</taxon>
        <taxon>Strongyloides</taxon>
    </lineage>
</organism>
<evidence type="ECO:0000256" key="1">
    <source>
        <dbReference type="SAM" id="Phobius"/>
    </source>
</evidence>
<keyword evidence="2" id="KW-0732">Signal</keyword>
<dbReference type="WBParaSite" id="SSTP_0000139900.1">
    <property type="protein sequence ID" value="SSTP_0000139900.1"/>
    <property type="gene ID" value="SSTP_0000139900"/>
</dbReference>
<name>A0A0K0DVY2_STRER</name>
<evidence type="ECO:0000256" key="2">
    <source>
        <dbReference type="SAM" id="SignalP"/>
    </source>
</evidence>
<proteinExistence type="predicted"/>